<dbReference type="EMBL" id="BAAARW010000001">
    <property type="protein sequence ID" value="GAA2398392.1"/>
    <property type="molecule type" value="Genomic_DNA"/>
</dbReference>
<gene>
    <name evidence="1" type="ORF">GCM10010191_01390</name>
</gene>
<comment type="caution">
    <text evidence="1">The sequence shown here is derived from an EMBL/GenBank/DDBJ whole genome shotgun (WGS) entry which is preliminary data.</text>
</comment>
<dbReference type="Proteomes" id="UP001501231">
    <property type="component" value="Unassembled WGS sequence"/>
</dbReference>
<evidence type="ECO:0000313" key="2">
    <source>
        <dbReference type="Proteomes" id="UP001501231"/>
    </source>
</evidence>
<dbReference type="RefSeq" id="WP_344586274.1">
    <property type="nucleotide sequence ID" value="NZ_BAAARW010000001.1"/>
</dbReference>
<name>A0ABP5VB38_9ACTN</name>
<sequence length="58" mass="6096">MRMSVPKDQSAEKTAADAVNVAKAINKPVELIDKGEVVYGVTPASDPATVAEVVQRSL</sequence>
<organism evidence="1 2">
    <name type="scientific">Actinomadura vinacea</name>
    <dbReference type="NCBI Taxonomy" id="115336"/>
    <lineage>
        <taxon>Bacteria</taxon>
        <taxon>Bacillati</taxon>
        <taxon>Actinomycetota</taxon>
        <taxon>Actinomycetes</taxon>
        <taxon>Streptosporangiales</taxon>
        <taxon>Thermomonosporaceae</taxon>
        <taxon>Actinomadura</taxon>
    </lineage>
</organism>
<proteinExistence type="predicted"/>
<protein>
    <submittedName>
        <fullName evidence="1">Uncharacterized protein</fullName>
    </submittedName>
</protein>
<evidence type="ECO:0000313" key="1">
    <source>
        <dbReference type="EMBL" id="GAA2398392.1"/>
    </source>
</evidence>
<accession>A0ABP5VB38</accession>
<reference evidence="2" key="1">
    <citation type="journal article" date="2019" name="Int. J. Syst. Evol. Microbiol.">
        <title>The Global Catalogue of Microorganisms (GCM) 10K type strain sequencing project: providing services to taxonomists for standard genome sequencing and annotation.</title>
        <authorList>
            <consortium name="The Broad Institute Genomics Platform"/>
            <consortium name="The Broad Institute Genome Sequencing Center for Infectious Disease"/>
            <person name="Wu L."/>
            <person name="Ma J."/>
        </authorList>
    </citation>
    <scope>NUCLEOTIDE SEQUENCE [LARGE SCALE GENOMIC DNA]</scope>
    <source>
        <strain evidence="2">JCM 3325</strain>
    </source>
</reference>
<keyword evidence="2" id="KW-1185">Reference proteome</keyword>